<feature type="domain" description="HTH merR-type" evidence="4">
    <location>
        <begin position="271"/>
        <end position="341"/>
    </location>
</feature>
<feature type="site" description="Important for autoinhibition of adenylyltransferase activity" evidence="3">
    <location>
        <position position="46"/>
    </location>
</feature>
<dbReference type="SUPFAM" id="SSF140931">
    <property type="entry name" value="Fic-like"/>
    <property type="match status" value="1"/>
</dbReference>
<reference evidence="6 7" key="1">
    <citation type="journal article" date="2016" name="Nat. Commun.">
        <title>Thousands of microbial genomes shed light on interconnected biogeochemical processes in an aquifer system.</title>
        <authorList>
            <person name="Anantharaman K."/>
            <person name="Brown C.T."/>
            <person name="Hug L.A."/>
            <person name="Sharon I."/>
            <person name="Castelle C.J."/>
            <person name="Probst A.J."/>
            <person name="Thomas B.C."/>
            <person name="Singh A."/>
            <person name="Wilkins M.J."/>
            <person name="Karaoz U."/>
            <person name="Brodie E.L."/>
            <person name="Williams K.H."/>
            <person name="Hubbard S.S."/>
            <person name="Banfield J.F."/>
        </authorList>
    </citation>
    <scope>NUCLEOTIDE SEQUENCE [LARGE SCALE GENOMIC DNA]</scope>
</reference>
<dbReference type="GO" id="GO:0005524">
    <property type="term" value="F:ATP binding"/>
    <property type="evidence" value="ECO:0007669"/>
    <property type="project" value="UniProtKB-KW"/>
</dbReference>
<comment type="caution">
    <text evidence="6">The sequence shown here is derived from an EMBL/GenBank/DDBJ whole genome shotgun (WGS) entry which is preliminary data.</text>
</comment>
<evidence type="ECO:0000256" key="3">
    <source>
        <dbReference type="PIRSR" id="PIRSR640198-3"/>
    </source>
</evidence>
<evidence type="ECO:0008006" key="8">
    <source>
        <dbReference type="Google" id="ProtNLM"/>
    </source>
</evidence>
<dbReference type="SMART" id="SM00422">
    <property type="entry name" value="HTH_MERR"/>
    <property type="match status" value="1"/>
</dbReference>
<dbReference type="PANTHER" id="PTHR13504:SF38">
    <property type="entry name" value="FIDO DOMAIN-CONTAINING PROTEIN"/>
    <property type="match status" value="1"/>
</dbReference>
<dbReference type="SUPFAM" id="SSF46955">
    <property type="entry name" value="Putative DNA-binding domain"/>
    <property type="match status" value="1"/>
</dbReference>
<dbReference type="Gene3D" id="1.10.3290.10">
    <property type="entry name" value="Fido-like domain"/>
    <property type="match status" value="1"/>
</dbReference>
<evidence type="ECO:0000259" key="4">
    <source>
        <dbReference type="PROSITE" id="PS50937"/>
    </source>
</evidence>
<evidence type="ECO:0000256" key="2">
    <source>
        <dbReference type="PIRSR" id="PIRSR640198-2"/>
    </source>
</evidence>
<dbReference type="STRING" id="1802593.A2172_05250"/>
<dbReference type="AlphaFoldDB" id="A0A1G1WA98"/>
<gene>
    <name evidence="6" type="ORF">A2172_05250</name>
</gene>
<dbReference type="EMBL" id="MHCP01000002">
    <property type="protein sequence ID" value="OGY24628.1"/>
    <property type="molecule type" value="Genomic_DNA"/>
</dbReference>
<dbReference type="Pfam" id="PF02661">
    <property type="entry name" value="Fic"/>
    <property type="match status" value="1"/>
</dbReference>
<dbReference type="Pfam" id="PF13411">
    <property type="entry name" value="MerR_1"/>
    <property type="match status" value="1"/>
</dbReference>
<evidence type="ECO:0000313" key="7">
    <source>
        <dbReference type="Proteomes" id="UP000176631"/>
    </source>
</evidence>
<evidence type="ECO:0000256" key="1">
    <source>
        <dbReference type="PIRSR" id="PIRSR640198-1"/>
    </source>
</evidence>
<dbReference type="Proteomes" id="UP000176631">
    <property type="component" value="Unassembled WGS sequence"/>
</dbReference>
<keyword evidence="2" id="KW-0547">Nucleotide-binding</keyword>
<dbReference type="PANTHER" id="PTHR13504">
    <property type="entry name" value="FIDO DOMAIN-CONTAINING PROTEIN DDB_G0283145"/>
    <property type="match status" value="1"/>
</dbReference>
<sequence length="342" mass="38664">MEKEILEKLVKKKQELEKLKPLSDQSAQNLAEWLKVELTYSSNAIEGNTLTRAETAEVIEKGVTAVIKGKPLKDQLEAVNHAKAIDFIKTLATQKKGHQSITEEDILAIHKTILTGIDDLWAGKYRKSEVFIRGATVELPQPQKVPYLMAEFTQWLEGQQEAHPVKVAADAHFKLVSIHPFVDGNGRTARLLMNLVLLINGYPIAIVRNEDRIEYLEAVNRGQTQNDLEPFYKLMVQAVERSLDAYIAAAQGKPPLPFISKGLRYMVRGELLKIGKVASQVGLPIPTIRYYISQGLIKPQEYTKGGFMLFNRDVVDKIREIKRLQKEERLSIAEIKRQLGQT</sequence>
<protein>
    <recommendedName>
        <fullName evidence="8">Cell filamentation protein Fic</fullName>
    </recommendedName>
</protein>
<proteinExistence type="predicted"/>
<dbReference type="InterPro" id="IPR003812">
    <property type="entry name" value="Fido"/>
</dbReference>
<dbReference type="InterPro" id="IPR000551">
    <property type="entry name" value="MerR-type_HTH_dom"/>
</dbReference>
<accession>A0A1G1WA98</accession>
<dbReference type="GO" id="GO:0003677">
    <property type="term" value="F:DNA binding"/>
    <property type="evidence" value="ECO:0007669"/>
    <property type="project" value="InterPro"/>
</dbReference>
<name>A0A1G1WA98_9BACT</name>
<dbReference type="InterPro" id="IPR036597">
    <property type="entry name" value="Fido-like_dom_sf"/>
</dbReference>
<evidence type="ECO:0000259" key="5">
    <source>
        <dbReference type="PROSITE" id="PS51459"/>
    </source>
</evidence>
<keyword evidence="2" id="KW-0067">ATP-binding</keyword>
<feature type="binding site" evidence="2">
    <location>
        <begin position="183"/>
        <end position="190"/>
    </location>
    <ligand>
        <name>ATP</name>
        <dbReference type="ChEBI" id="CHEBI:30616"/>
    </ligand>
</feature>
<dbReference type="PROSITE" id="PS51459">
    <property type="entry name" value="FIDO"/>
    <property type="match status" value="1"/>
</dbReference>
<dbReference type="InterPro" id="IPR009061">
    <property type="entry name" value="DNA-bd_dom_put_sf"/>
</dbReference>
<feature type="domain" description="Fido" evidence="5">
    <location>
        <begin position="101"/>
        <end position="237"/>
    </location>
</feature>
<dbReference type="PROSITE" id="PS50937">
    <property type="entry name" value="HTH_MERR_2"/>
    <property type="match status" value="1"/>
</dbReference>
<organism evidence="6 7">
    <name type="scientific">Candidatus Woykebacteria bacterium RBG_13_40_15</name>
    <dbReference type="NCBI Taxonomy" id="1802593"/>
    <lineage>
        <taxon>Bacteria</taxon>
        <taxon>Candidatus Woykeibacteriota</taxon>
    </lineage>
</organism>
<dbReference type="CDD" id="cd00592">
    <property type="entry name" value="HTH_MerR-like"/>
    <property type="match status" value="1"/>
</dbReference>
<dbReference type="GO" id="GO:0006355">
    <property type="term" value="P:regulation of DNA-templated transcription"/>
    <property type="evidence" value="ECO:0007669"/>
    <property type="project" value="InterPro"/>
</dbReference>
<evidence type="ECO:0000313" key="6">
    <source>
        <dbReference type="EMBL" id="OGY24628.1"/>
    </source>
</evidence>
<feature type="active site" evidence="1">
    <location>
        <position position="179"/>
    </location>
</feature>
<dbReference type="InterPro" id="IPR040198">
    <property type="entry name" value="Fido_containing"/>
</dbReference>
<dbReference type="Gene3D" id="1.10.1660.10">
    <property type="match status" value="1"/>
</dbReference>